<feature type="domain" description="OmpA-like" evidence="5">
    <location>
        <begin position="134"/>
        <end position="259"/>
    </location>
</feature>
<sequence length="266" mass="30590">MDDFAYFEDSESKVGYLTSNREGGKGYDDIYQFYIQKCKQILAGTVYDVDTKNPISQAKVTLLTEDNNVIKQVVSDSKGGYTFDDLNCEQQYLVRASKEEYATQEKRIKTGSSNKKNIIDLELKRDQIILNPCDDLAKLLDIPIIHFDFDKYNIRPDAQLELQKVLAVLNKYPSMEIDIRSHTDCRGSDTYNEVLSENRAQSTKKYLIDNGINPKRLTAKGYGEYRLLNNCDCKNENANCSKEQHQANRRSEFIVTSFKGNKCDYK</sequence>
<dbReference type="EMBL" id="CP122539">
    <property type="protein sequence ID" value="WGH76599.1"/>
    <property type="molecule type" value="Genomic_DNA"/>
</dbReference>
<evidence type="ECO:0000256" key="4">
    <source>
        <dbReference type="PROSITE-ProRule" id="PRU00473"/>
    </source>
</evidence>
<dbReference type="SUPFAM" id="SSF103088">
    <property type="entry name" value="OmpA-like"/>
    <property type="match status" value="1"/>
</dbReference>
<dbReference type="InterPro" id="IPR036737">
    <property type="entry name" value="OmpA-like_sf"/>
</dbReference>
<dbReference type="PROSITE" id="PS51123">
    <property type="entry name" value="OMPA_2"/>
    <property type="match status" value="1"/>
</dbReference>
<dbReference type="PRINTS" id="PR01021">
    <property type="entry name" value="OMPADOMAIN"/>
</dbReference>
<accession>A0ABY8L5A9</accession>
<evidence type="ECO:0000259" key="5">
    <source>
        <dbReference type="PROSITE" id="PS51123"/>
    </source>
</evidence>
<evidence type="ECO:0000256" key="3">
    <source>
        <dbReference type="ARBA" id="ARBA00023237"/>
    </source>
</evidence>
<protein>
    <submittedName>
        <fullName evidence="6">OmpA family protein</fullName>
    </submittedName>
</protein>
<dbReference type="InterPro" id="IPR006664">
    <property type="entry name" value="OMP_bac"/>
</dbReference>
<dbReference type="Proteomes" id="UP001232001">
    <property type="component" value="Chromosome"/>
</dbReference>
<dbReference type="Pfam" id="PF13620">
    <property type="entry name" value="CarboxypepD_reg"/>
    <property type="match status" value="1"/>
</dbReference>
<dbReference type="InterPro" id="IPR006665">
    <property type="entry name" value="OmpA-like"/>
</dbReference>
<reference evidence="6 7" key="1">
    <citation type="submission" date="2023-04" db="EMBL/GenBank/DDBJ databases">
        <title>Tenacibaculum tangerinum sp. nov., isolated from sea tidal flat of South Korea.</title>
        <authorList>
            <person name="Lee S.H."/>
            <person name="Kim J.-J."/>
        </authorList>
    </citation>
    <scope>NUCLEOTIDE SEQUENCE [LARGE SCALE GENOMIC DNA]</scope>
    <source>
        <strain evidence="6 7">GRR-S3-23</strain>
    </source>
</reference>
<dbReference type="PANTHER" id="PTHR30329:SF21">
    <property type="entry name" value="LIPOPROTEIN YIAD-RELATED"/>
    <property type="match status" value="1"/>
</dbReference>
<evidence type="ECO:0000313" key="6">
    <source>
        <dbReference type="EMBL" id="WGH76599.1"/>
    </source>
</evidence>
<dbReference type="Pfam" id="PF00691">
    <property type="entry name" value="OmpA"/>
    <property type="match status" value="1"/>
</dbReference>
<evidence type="ECO:0000313" key="7">
    <source>
        <dbReference type="Proteomes" id="UP001232001"/>
    </source>
</evidence>
<dbReference type="InterPro" id="IPR050330">
    <property type="entry name" value="Bact_OuterMem_StrucFunc"/>
</dbReference>
<dbReference type="Gene3D" id="3.30.1330.60">
    <property type="entry name" value="OmpA-like domain"/>
    <property type="match status" value="1"/>
</dbReference>
<name>A0ABY8L5A9_9FLAO</name>
<keyword evidence="3" id="KW-0998">Cell outer membrane</keyword>
<comment type="subcellular location">
    <subcellularLocation>
        <location evidence="1">Cell outer membrane</location>
    </subcellularLocation>
</comment>
<dbReference type="RefSeq" id="WP_279652463.1">
    <property type="nucleotide sequence ID" value="NZ_CP122539.1"/>
</dbReference>
<gene>
    <name evidence="6" type="ORF">P8625_05420</name>
</gene>
<dbReference type="PANTHER" id="PTHR30329">
    <property type="entry name" value="STATOR ELEMENT OF FLAGELLAR MOTOR COMPLEX"/>
    <property type="match status" value="1"/>
</dbReference>
<dbReference type="SUPFAM" id="SSF49478">
    <property type="entry name" value="Cna protein B-type domain"/>
    <property type="match status" value="1"/>
</dbReference>
<proteinExistence type="predicted"/>
<keyword evidence="2 4" id="KW-0472">Membrane</keyword>
<keyword evidence="7" id="KW-1185">Reference proteome</keyword>
<organism evidence="6 7">
    <name type="scientific">Tenacibaculum tangerinum</name>
    <dbReference type="NCBI Taxonomy" id="3038772"/>
    <lineage>
        <taxon>Bacteria</taxon>
        <taxon>Pseudomonadati</taxon>
        <taxon>Bacteroidota</taxon>
        <taxon>Flavobacteriia</taxon>
        <taxon>Flavobacteriales</taxon>
        <taxon>Flavobacteriaceae</taxon>
        <taxon>Tenacibaculum</taxon>
    </lineage>
</organism>
<dbReference type="Gene3D" id="2.60.40.1120">
    <property type="entry name" value="Carboxypeptidase-like, regulatory domain"/>
    <property type="match status" value="1"/>
</dbReference>
<evidence type="ECO:0000256" key="2">
    <source>
        <dbReference type="ARBA" id="ARBA00023136"/>
    </source>
</evidence>
<evidence type="ECO:0000256" key="1">
    <source>
        <dbReference type="ARBA" id="ARBA00004442"/>
    </source>
</evidence>
<dbReference type="CDD" id="cd07185">
    <property type="entry name" value="OmpA_C-like"/>
    <property type="match status" value="1"/>
</dbReference>